<comment type="caution">
    <text evidence="1">The sequence shown here is derived from an EMBL/GenBank/DDBJ whole genome shotgun (WGS) entry which is preliminary data.</text>
</comment>
<gene>
    <name evidence="1" type="ORF">C2845_PM14G08230</name>
</gene>
<dbReference type="SUPFAM" id="SSF54001">
    <property type="entry name" value="Cysteine proteinases"/>
    <property type="match status" value="1"/>
</dbReference>
<dbReference type="AlphaFoldDB" id="A0A3L6PN62"/>
<dbReference type="InterPro" id="IPR038765">
    <property type="entry name" value="Papain-like_cys_pep_sf"/>
</dbReference>
<reference evidence="2" key="1">
    <citation type="journal article" date="2019" name="Nat. Commun.">
        <title>The genome of broomcorn millet.</title>
        <authorList>
            <person name="Zou C."/>
            <person name="Miki D."/>
            <person name="Li D."/>
            <person name="Tang Q."/>
            <person name="Xiao L."/>
            <person name="Rajput S."/>
            <person name="Deng P."/>
            <person name="Jia W."/>
            <person name="Huang R."/>
            <person name="Zhang M."/>
            <person name="Sun Y."/>
            <person name="Hu J."/>
            <person name="Fu X."/>
            <person name="Schnable P.S."/>
            <person name="Li F."/>
            <person name="Zhang H."/>
            <person name="Feng B."/>
            <person name="Zhu X."/>
            <person name="Liu R."/>
            <person name="Schnable J.C."/>
            <person name="Zhu J.-K."/>
            <person name="Zhang H."/>
        </authorList>
    </citation>
    <scope>NUCLEOTIDE SEQUENCE [LARGE SCALE GENOMIC DNA]</scope>
</reference>
<sequence length="205" mass="24195">MRELHDWYLKTSADGYVMFAAQVKHSDLHRGLADVWIEFESLWFLYHQDALDKSLVSAFDMMKVQECRKRGYYDIGFMDPDIINMNSILLSIEIDGSRVVVFDLKKKPIEEYQNLIDILQKAWARFLKKHIGLTDNPSALYIKMDFQIWRMKEDLIEPERVRAIQEALCEFLLDEVINPKGEFYADHRISVGQIYPNKGDHEDED</sequence>
<evidence type="ECO:0000313" key="2">
    <source>
        <dbReference type="Proteomes" id="UP000275267"/>
    </source>
</evidence>
<evidence type="ECO:0008006" key="3">
    <source>
        <dbReference type="Google" id="ProtNLM"/>
    </source>
</evidence>
<proteinExistence type="predicted"/>
<protein>
    <recommendedName>
        <fullName evidence="3">Transposon protein, putative, CACTA, En/Spm sub-class</fullName>
    </recommendedName>
</protein>
<organism evidence="1 2">
    <name type="scientific">Panicum miliaceum</name>
    <name type="common">Proso millet</name>
    <name type="synonym">Broomcorn millet</name>
    <dbReference type="NCBI Taxonomy" id="4540"/>
    <lineage>
        <taxon>Eukaryota</taxon>
        <taxon>Viridiplantae</taxon>
        <taxon>Streptophyta</taxon>
        <taxon>Embryophyta</taxon>
        <taxon>Tracheophyta</taxon>
        <taxon>Spermatophyta</taxon>
        <taxon>Magnoliopsida</taxon>
        <taxon>Liliopsida</taxon>
        <taxon>Poales</taxon>
        <taxon>Poaceae</taxon>
        <taxon>PACMAD clade</taxon>
        <taxon>Panicoideae</taxon>
        <taxon>Panicodae</taxon>
        <taxon>Paniceae</taxon>
        <taxon>Panicinae</taxon>
        <taxon>Panicum</taxon>
        <taxon>Panicum sect. Panicum</taxon>
    </lineage>
</organism>
<accession>A0A3L6PN62</accession>
<dbReference type="OrthoDB" id="681398at2759"/>
<name>A0A3L6PN62_PANMI</name>
<keyword evidence="2" id="KW-1185">Reference proteome</keyword>
<dbReference type="EMBL" id="PQIB02000016">
    <property type="protein sequence ID" value="RLM61293.1"/>
    <property type="molecule type" value="Genomic_DNA"/>
</dbReference>
<dbReference type="Proteomes" id="UP000275267">
    <property type="component" value="Unassembled WGS sequence"/>
</dbReference>
<evidence type="ECO:0000313" key="1">
    <source>
        <dbReference type="EMBL" id="RLM61293.1"/>
    </source>
</evidence>